<protein>
    <submittedName>
        <fullName evidence="3">Uncharacterized protein</fullName>
    </submittedName>
</protein>
<sequence>MAWHLESRLAGYQNSVEITDEIILMAGILVQGPIAMVLLSHVLTRIWLPRATFIAVPIPAAGMMLAPPADMNTVLHLVIERIAMLVLLLVAWHWPANAPMPARP</sequence>
<evidence type="ECO:0000313" key="3">
    <source>
        <dbReference type="EMBL" id="SSA51281.1"/>
    </source>
</evidence>
<evidence type="ECO:0000313" key="2">
    <source>
        <dbReference type="EMBL" id="PWJ11765.1"/>
    </source>
</evidence>
<dbReference type="Proteomes" id="UP000251571">
    <property type="component" value="Unassembled WGS sequence"/>
</dbReference>
<keyword evidence="1" id="KW-1133">Transmembrane helix</keyword>
<accession>A0A2Y9B4F4</accession>
<feature type="transmembrane region" description="Helical" evidence="1">
    <location>
        <begin position="73"/>
        <end position="94"/>
    </location>
</feature>
<keyword evidence="1" id="KW-0472">Membrane</keyword>
<dbReference type="EMBL" id="QGDJ01000018">
    <property type="protein sequence ID" value="PWJ11765.1"/>
    <property type="molecule type" value="Genomic_DNA"/>
</dbReference>
<feature type="transmembrane region" description="Helical" evidence="1">
    <location>
        <begin position="22"/>
        <end position="40"/>
    </location>
</feature>
<dbReference type="Proteomes" id="UP000245839">
    <property type="component" value="Unassembled WGS sequence"/>
</dbReference>
<evidence type="ECO:0000256" key="1">
    <source>
        <dbReference type="SAM" id="Phobius"/>
    </source>
</evidence>
<dbReference type="RefSeq" id="WP_109566309.1">
    <property type="nucleotide sequence ID" value="NZ_QGDJ01000018.1"/>
</dbReference>
<gene>
    <name evidence="2" type="ORF">BCF38_11832</name>
    <name evidence="3" type="ORF">SAMN05421539_11832</name>
</gene>
<organism evidence="3 5">
    <name type="scientific">Jannaschia seohaensis</name>
    <dbReference type="NCBI Taxonomy" id="475081"/>
    <lineage>
        <taxon>Bacteria</taxon>
        <taxon>Pseudomonadati</taxon>
        <taxon>Pseudomonadota</taxon>
        <taxon>Alphaproteobacteria</taxon>
        <taxon>Rhodobacterales</taxon>
        <taxon>Roseobacteraceae</taxon>
        <taxon>Jannaschia</taxon>
    </lineage>
</organism>
<dbReference type="EMBL" id="UETC01000018">
    <property type="protein sequence ID" value="SSA51281.1"/>
    <property type="molecule type" value="Genomic_DNA"/>
</dbReference>
<dbReference type="AlphaFoldDB" id="A0A2Y9B4F4"/>
<reference evidence="2 4" key="2">
    <citation type="submission" date="2018-03" db="EMBL/GenBank/DDBJ databases">
        <title>Genomic Encyclopedia of Archaeal and Bacterial Type Strains, Phase II (KMG-II): from individual species to whole genera.</title>
        <authorList>
            <person name="Goeker M."/>
        </authorList>
    </citation>
    <scope>NUCLEOTIDE SEQUENCE [LARGE SCALE GENOMIC DNA]</scope>
    <source>
        <strain evidence="2 4">DSM 25227</strain>
    </source>
</reference>
<name>A0A2Y9B4F4_9RHOB</name>
<dbReference type="OrthoDB" id="1551186at2"/>
<keyword evidence="4" id="KW-1185">Reference proteome</keyword>
<proteinExistence type="predicted"/>
<evidence type="ECO:0000313" key="5">
    <source>
        <dbReference type="Proteomes" id="UP000251571"/>
    </source>
</evidence>
<evidence type="ECO:0000313" key="4">
    <source>
        <dbReference type="Proteomes" id="UP000245839"/>
    </source>
</evidence>
<keyword evidence="1" id="KW-0812">Transmembrane</keyword>
<reference evidence="3 5" key="1">
    <citation type="submission" date="2016-10" db="EMBL/GenBank/DDBJ databases">
        <authorList>
            <person name="Cai Z."/>
        </authorList>
    </citation>
    <scope>NUCLEOTIDE SEQUENCE [LARGE SCALE GENOMIC DNA]</scope>
    <source>
        <strain evidence="3 5">DSM 25227</strain>
    </source>
</reference>